<feature type="compositionally biased region" description="Low complexity" evidence="1">
    <location>
        <begin position="81"/>
        <end position="93"/>
    </location>
</feature>
<dbReference type="GO" id="GO:0000011">
    <property type="term" value="P:vacuole inheritance"/>
    <property type="evidence" value="ECO:0007669"/>
    <property type="project" value="TreeGrafter"/>
</dbReference>
<feature type="compositionally biased region" description="Low complexity" evidence="1">
    <location>
        <begin position="1"/>
        <end position="34"/>
    </location>
</feature>
<dbReference type="Pfam" id="PF12751">
    <property type="entry name" value="Vac7"/>
    <property type="match status" value="1"/>
</dbReference>
<keyword evidence="2" id="KW-1133">Transmembrane helix</keyword>
<evidence type="ECO:0000313" key="4">
    <source>
        <dbReference type="Proteomes" id="UP000284375"/>
    </source>
</evidence>
<feature type="region of interest" description="Disordered" evidence="1">
    <location>
        <begin position="833"/>
        <end position="863"/>
    </location>
</feature>
<keyword evidence="4" id="KW-1185">Reference proteome</keyword>
<evidence type="ECO:0000256" key="1">
    <source>
        <dbReference type="SAM" id="MobiDB-lite"/>
    </source>
</evidence>
<evidence type="ECO:0000256" key="2">
    <source>
        <dbReference type="SAM" id="Phobius"/>
    </source>
</evidence>
<feature type="compositionally biased region" description="Polar residues" evidence="1">
    <location>
        <begin position="833"/>
        <end position="854"/>
    </location>
</feature>
<dbReference type="AlphaFoldDB" id="A0A423VDI5"/>
<feature type="compositionally biased region" description="Acidic residues" evidence="1">
    <location>
        <begin position="406"/>
        <end position="417"/>
    </location>
</feature>
<dbReference type="Proteomes" id="UP000284375">
    <property type="component" value="Unassembled WGS sequence"/>
</dbReference>
<feature type="region of interest" description="Disordered" evidence="1">
    <location>
        <begin position="1"/>
        <end position="260"/>
    </location>
</feature>
<dbReference type="GO" id="GO:0070772">
    <property type="term" value="C:PAS complex"/>
    <property type="evidence" value="ECO:0007669"/>
    <property type="project" value="TreeGrafter"/>
</dbReference>
<feature type="compositionally biased region" description="Low complexity" evidence="1">
    <location>
        <begin position="48"/>
        <end position="64"/>
    </location>
</feature>
<feature type="region of interest" description="Disordered" evidence="1">
    <location>
        <begin position="405"/>
        <end position="446"/>
    </location>
</feature>
<feature type="compositionally biased region" description="Polar residues" evidence="1">
    <location>
        <begin position="436"/>
        <end position="446"/>
    </location>
</feature>
<feature type="compositionally biased region" description="Polar residues" evidence="1">
    <location>
        <begin position="381"/>
        <end position="392"/>
    </location>
</feature>
<feature type="compositionally biased region" description="Low complexity" evidence="1">
    <location>
        <begin position="280"/>
        <end position="295"/>
    </location>
</feature>
<dbReference type="GO" id="GO:1903778">
    <property type="term" value="P:protein localization to vacuolar membrane"/>
    <property type="evidence" value="ECO:0007669"/>
    <property type="project" value="TreeGrafter"/>
</dbReference>
<feature type="region of interest" description="Disordered" evidence="1">
    <location>
        <begin position="580"/>
        <end position="620"/>
    </location>
</feature>
<keyword evidence="2" id="KW-0812">Transmembrane</keyword>
<feature type="compositionally biased region" description="Polar residues" evidence="1">
    <location>
        <begin position="188"/>
        <end position="206"/>
    </location>
</feature>
<feature type="compositionally biased region" description="Polar residues" evidence="1">
    <location>
        <begin position="226"/>
        <end position="237"/>
    </location>
</feature>
<feature type="compositionally biased region" description="Pro residues" evidence="1">
    <location>
        <begin position="160"/>
        <end position="176"/>
    </location>
</feature>
<feature type="region of interest" description="Disordered" evidence="1">
    <location>
        <begin position="719"/>
        <end position="739"/>
    </location>
</feature>
<evidence type="ECO:0000313" key="3">
    <source>
        <dbReference type="EMBL" id="ROV89048.1"/>
    </source>
</evidence>
<dbReference type="PANTHER" id="PTHR28258">
    <property type="entry name" value="VACUOLAR SEGREGATION PROTEIN 7"/>
    <property type="match status" value="1"/>
</dbReference>
<feature type="compositionally biased region" description="Polar residues" evidence="1">
    <location>
        <begin position="327"/>
        <end position="344"/>
    </location>
</feature>
<feature type="region of interest" description="Disordered" evidence="1">
    <location>
        <begin position="277"/>
        <end position="392"/>
    </location>
</feature>
<feature type="transmembrane region" description="Helical" evidence="2">
    <location>
        <begin position="635"/>
        <end position="659"/>
    </location>
</feature>
<dbReference type="EMBL" id="LJZO01000061">
    <property type="protein sequence ID" value="ROV89048.1"/>
    <property type="molecule type" value="Genomic_DNA"/>
</dbReference>
<protein>
    <submittedName>
        <fullName evidence="3">Uncharacterized protein</fullName>
    </submittedName>
</protein>
<feature type="compositionally biased region" description="Low complexity" evidence="1">
    <location>
        <begin position="548"/>
        <end position="557"/>
    </location>
</feature>
<accession>A0A423VDI5</accession>
<dbReference type="OrthoDB" id="1204at2759"/>
<sequence>MDTTTNTGSSDANANTNANTTLPARPSREPSSASTIKGDINNYPPSQPATQTSTSRSSSLPSRETSPDRPLARSGPPKPASTTGSTRSSNTTSQDTSPSRTPKHTSQGAPPTAKISATTTPNLGPVHADAAVSVAAPQKSPVTAEHLKEGPRWPISPRLRSPPPPAVLNRPNLPPPRKGELEPPSIHVQRSSPPLAQQPPDSSQSDNDGEELHLQPGMRTPARGASGSTTTLETVQEASPLATPHDDDGAFEKVDDVTASEAGSQADLLEFSALRTARASVAASNNDSGSDSGSVKGNRRPALTSVPPALPSRQPSMSNKKAKPSEGSVQHMTVETETVTSIPQHSLAPVALKEGAIGTLRTKPSSETIRPRKEKKKTSRKQPNVGSGTASSKADIFEAKIASAVDEADTSDSDETFVYDSNPPDTNDRPRRFHSRTPSATSMASQVDRNGLRAFNSILENPGPSAAVKRNMKFVNSFNSSGNEMAMADEEGKGSARSTAGSARGTGRVHHHHFGRWGRSGANGHTSLFDSEAPFHISNTTTQRSKFSTNSSRVSSGPPSPRFLNAGRLAATAKRGMHSASYDLDDTGGADDERTPLIHGSVRSSRSGRARRGQPVSLQSLESQNYRRNPSVLNRFASCLVLTVMLLLVVSGAIGFMFATSQPLMDVQLTAIKSVVAAEQELIFDITVKAYNPNVVIITVDQADIEVFAKSPHAGTDSEWWRRPKHDGHDSKWDSGDGELHTAQAKEAPVDDKAPNMRLGTISKLDNALSFEGSFFNSGMSESSGEVKLRAPGNGTAGGSERWERILQDEFDLIIKGVLKYSLPLSQRVRSTAISGRTTVKPNAANDPTGNGTEPVTDPKLPA</sequence>
<organism evidence="3 4">
    <name type="scientific">Cytospora chrysosperma</name>
    <name type="common">Cytospora canker fungus</name>
    <name type="synonym">Sphaeria chrysosperma</name>
    <dbReference type="NCBI Taxonomy" id="252740"/>
    <lineage>
        <taxon>Eukaryota</taxon>
        <taxon>Fungi</taxon>
        <taxon>Dikarya</taxon>
        <taxon>Ascomycota</taxon>
        <taxon>Pezizomycotina</taxon>
        <taxon>Sordariomycetes</taxon>
        <taxon>Sordariomycetidae</taxon>
        <taxon>Diaporthales</taxon>
        <taxon>Cytosporaceae</taxon>
        <taxon>Cytospora</taxon>
    </lineage>
</organism>
<keyword evidence="2" id="KW-0472">Membrane</keyword>
<feature type="compositionally biased region" description="Basic and acidic residues" evidence="1">
    <location>
        <begin position="244"/>
        <end position="256"/>
    </location>
</feature>
<comment type="caution">
    <text evidence="3">The sequence shown here is derived from an EMBL/GenBank/DDBJ whole genome shotgun (WGS) entry which is preliminary data.</text>
</comment>
<feature type="region of interest" description="Disordered" evidence="1">
    <location>
        <begin position="539"/>
        <end position="563"/>
    </location>
</feature>
<dbReference type="GO" id="GO:0000329">
    <property type="term" value="C:fungal-type vacuole membrane"/>
    <property type="evidence" value="ECO:0007669"/>
    <property type="project" value="TreeGrafter"/>
</dbReference>
<dbReference type="STRING" id="252740.A0A423VDI5"/>
<feature type="compositionally biased region" description="Polar residues" evidence="1">
    <location>
        <begin position="94"/>
        <end position="122"/>
    </location>
</feature>
<feature type="compositionally biased region" description="Basic residues" evidence="1">
    <location>
        <begin position="507"/>
        <end position="516"/>
    </location>
</feature>
<dbReference type="GO" id="GO:0010513">
    <property type="term" value="P:positive regulation of phosphatidylinositol biosynthetic process"/>
    <property type="evidence" value="ECO:0007669"/>
    <property type="project" value="TreeGrafter"/>
</dbReference>
<name>A0A423VDI5_CYTCH</name>
<dbReference type="InterPro" id="IPR024260">
    <property type="entry name" value="Vac7"/>
</dbReference>
<reference evidence="3 4" key="1">
    <citation type="submission" date="2015-09" db="EMBL/GenBank/DDBJ databases">
        <title>Host preference determinants of Valsa canker pathogens revealed by comparative genomics.</title>
        <authorList>
            <person name="Yin Z."/>
            <person name="Huang L."/>
        </authorList>
    </citation>
    <scope>NUCLEOTIDE SEQUENCE [LARGE SCALE GENOMIC DNA]</scope>
    <source>
        <strain evidence="3 4">YSFL</strain>
    </source>
</reference>
<gene>
    <name evidence="3" type="ORF">VSDG_08754</name>
</gene>
<proteinExistence type="predicted"/>
<feature type="region of interest" description="Disordered" evidence="1">
    <location>
        <begin position="494"/>
        <end position="520"/>
    </location>
</feature>
<dbReference type="PANTHER" id="PTHR28258:SF1">
    <property type="entry name" value="VACUOLAR SEGREGATION PROTEIN 7"/>
    <property type="match status" value="1"/>
</dbReference>